<dbReference type="GO" id="GO:0005789">
    <property type="term" value="C:endoplasmic reticulum membrane"/>
    <property type="evidence" value="ECO:0007669"/>
    <property type="project" value="UniProtKB-SubCell"/>
</dbReference>
<name>A0A5E8C320_9ASCO</name>
<feature type="transmembrane region" description="Helical" evidence="12">
    <location>
        <begin position="581"/>
        <end position="601"/>
    </location>
</feature>
<keyword evidence="14" id="KW-1185">Reference proteome</keyword>
<dbReference type="GO" id="GO:0006506">
    <property type="term" value="P:GPI anchor biosynthetic process"/>
    <property type="evidence" value="ECO:0007669"/>
    <property type="project" value="UniProtKB-UniPathway"/>
</dbReference>
<evidence type="ECO:0000256" key="10">
    <source>
        <dbReference type="ARBA" id="ARBA00022989"/>
    </source>
</evidence>
<evidence type="ECO:0000313" key="13">
    <source>
        <dbReference type="EMBL" id="VVT58154.1"/>
    </source>
</evidence>
<comment type="pathway">
    <text evidence="2 12">Glycolipid biosynthesis; glycosylphosphatidylinositol-anchor biosynthesis.</text>
</comment>
<dbReference type="PANTHER" id="PTHR12468">
    <property type="entry name" value="GPI MANNOSYLTRANSFERASE 2"/>
    <property type="match status" value="1"/>
</dbReference>
<feature type="transmembrane region" description="Helical" evidence="12">
    <location>
        <begin position="51"/>
        <end position="73"/>
    </location>
</feature>
<proteinExistence type="inferred from homology"/>
<evidence type="ECO:0000256" key="9">
    <source>
        <dbReference type="ARBA" id="ARBA00022824"/>
    </source>
</evidence>
<feature type="transmembrane region" description="Helical" evidence="12">
    <location>
        <begin position="522"/>
        <end position="543"/>
    </location>
</feature>
<dbReference type="Pfam" id="PF04188">
    <property type="entry name" value="Mannosyl_trans2"/>
    <property type="match status" value="2"/>
</dbReference>
<evidence type="ECO:0000256" key="5">
    <source>
        <dbReference type="ARBA" id="ARBA00022502"/>
    </source>
</evidence>
<dbReference type="GeneID" id="43584878"/>
<feature type="transmembrane region" description="Helical" evidence="12">
    <location>
        <begin position="170"/>
        <end position="198"/>
    </location>
</feature>
<evidence type="ECO:0000256" key="1">
    <source>
        <dbReference type="ARBA" id="ARBA00004477"/>
    </source>
</evidence>
<accession>A0A5E8C320</accession>
<keyword evidence="9 12" id="KW-0256">Endoplasmic reticulum</keyword>
<dbReference type="AlphaFoldDB" id="A0A5E8C320"/>
<comment type="subcellular location">
    <subcellularLocation>
        <location evidence="1 12">Endoplasmic reticulum membrane</location>
        <topology evidence="1 12">Multi-pass membrane protein</topology>
    </subcellularLocation>
</comment>
<keyword evidence="7 12" id="KW-0808">Transferase</keyword>
<feature type="transmembrane region" description="Helical" evidence="12">
    <location>
        <begin position="265"/>
        <end position="287"/>
    </location>
</feature>
<comment type="similarity">
    <text evidence="3 12">Belongs to the PIGV family.</text>
</comment>
<evidence type="ECO:0000256" key="12">
    <source>
        <dbReference type="RuleBase" id="RU363112"/>
    </source>
</evidence>
<keyword evidence="6 12" id="KW-0328">Glycosyltransferase</keyword>
<comment type="function">
    <text evidence="12">Mannosyltransferase involved in glycosylphosphatidylinositol-anchor biosynthesis.</text>
</comment>
<dbReference type="InterPro" id="IPR007315">
    <property type="entry name" value="PIG-V/Gpi18"/>
</dbReference>
<dbReference type="OrthoDB" id="10252502at2759"/>
<keyword evidence="11 12" id="KW-0472">Membrane</keyword>
<evidence type="ECO:0000313" key="14">
    <source>
        <dbReference type="Proteomes" id="UP000398389"/>
    </source>
</evidence>
<evidence type="ECO:0000256" key="4">
    <source>
        <dbReference type="ARBA" id="ARBA00013795"/>
    </source>
</evidence>
<evidence type="ECO:0000256" key="2">
    <source>
        <dbReference type="ARBA" id="ARBA00004687"/>
    </source>
</evidence>
<protein>
    <recommendedName>
        <fullName evidence="4 12">GPI mannosyltransferase 2</fullName>
        <ecNumber evidence="12">2.4.1.-</ecNumber>
    </recommendedName>
</protein>
<dbReference type="RefSeq" id="XP_031856669.1">
    <property type="nucleotide sequence ID" value="XM_032000778.1"/>
</dbReference>
<dbReference type="PANTHER" id="PTHR12468:SF2">
    <property type="entry name" value="GPI MANNOSYLTRANSFERASE 2"/>
    <property type="match status" value="1"/>
</dbReference>
<comment type="caution">
    <text evidence="12">Lacks conserved residue(s) required for the propagation of feature annotation.</text>
</comment>
<organism evidence="13 14">
    <name type="scientific">Magnusiomyces paraingens</name>
    <dbReference type="NCBI Taxonomy" id="2606893"/>
    <lineage>
        <taxon>Eukaryota</taxon>
        <taxon>Fungi</taxon>
        <taxon>Dikarya</taxon>
        <taxon>Ascomycota</taxon>
        <taxon>Saccharomycotina</taxon>
        <taxon>Dipodascomycetes</taxon>
        <taxon>Dipodascales</taxon>
        <taxon>Dipodascaceae</taxon>
        <taxon>Magnusiomyces</taxon>
    </lineage>
</organism>
<gene>
    <name evidence="13" type="ORF">SAPINGB_P006064</name>
</gene>
<dbReference type="UniPathway" id="UPA00196"/>
<evidence type="ECO:0000256" key="7">
    <source>
        <dbReference type="ARBA" id="ARBA00022679"/>
    </source>
</evidence>
<keyword evidence="8 12" id="KW-0812">Transmembrane</keyword>
<evidence type="ECO:0000256" key="3">
    <source>
        <dbReference type="ARBA" id="ARBA00008698"/>
    </source>
</evidence>
<evidence type="ECO:0000256" key="11">
    <source>
        <dbReference type="ARBA" id="ARBA00023136"/>
    </source>
</evidence>
<dbReference type="EC" id="2.4.1.-" evidence="12"/>
<evidence type="ECO:0000256" key="8">
    <source>
        <dbReference type="ARBA" id="ARBA00022692"/>
    </source>
</evidence>
<dbReference type="GO" id="GO:0000009">
    <property type="term" value="F:alpha-1,6-mannosyltransferase activity"/>
    <property type="evidence" value="ECO:0007669"/>
    <property type="project" value="InterPro"/>
</dbReference>
<reference evidence="13 14" key="1">
    <citation type="submission" date="2019-09" db="EMBL/GenBank/DDBJ databases">
        <authorList>
            <person name="Brejova B."/>
        </authorList>
    </citation>
    <scope>NUCLEOTIDE SEQUENCE [LARGE SCALE GENOMIC DNA]</scope>
</reference>
<feature type="transmembrane region" description="Helical" evidence="12">
    <location>
        <begin position="299"/>
        <end position="320"/>
    </location>
</feature>
<keyword evidence="10 12" id="KW-1133">Transmembrane helix</keyword>
<keyword evidence="5 12" id="KW-0337">GPI-anchor biosynthesis</keyword>
<dbReference type="EMBL" id="CABVLU010000005">
    <property type="protein sequence ID" value="VVT58154.1"/>
    <property type="molecule type" value="Genomic_DNA"/>
</dbReference>
<dbReference type="GO" id="GO:0004376">
    <property type="term" value="F:GPI mannosyltransferase activity"/>
    <property type="evidence" value="ECO:0007669"/>
    <property type="project" value="InterPro"/>
</dbReference>
<feature type="transmembrane region" description="Helical" evidence="12">
    <location>
        <begin position="447"/>
        <end position="468"/>
    </location>
</feature>
<evidence type="ECO:0000256" key="6">
    <source>
        <dbReference type="ARBA" id="ARBA00022676"/>
    </source>
</evidence>
<dbReference type="GO" id="GO:0031501">
    <property type="term" value="C:mannosyltransferase complex"/>
    <property type="evidence" value="ECO:0007669"/>
    <property type="project" value="TreeGrafter"/>
</dbReference>
<dbReference type="Proteomes" id="UP000398389">
    <property type="component" value="Unassembled WGS sequence"/>
</dbReference>
<sequence length="604" mass="68488">MSLVYRAKGEKPTANEFLEHRRNLRVLQASESQRHHPDLVSHFSASTFFKILELFLIVKVLLYTLVYFTPYLYDTSSSTISLLFSSDGSDTIFGARLGHLIRRLAIWDHVFFISSAATEVLHPDISTLSPLVPFLYEHEWAFGYAWIAIIKTFGTRFYNLTGKQGDPLYYFSAVAIIISTLCHFFACLALYFLTFIVYSSPQKPLLLRIYDFASGVCSDETTSDEDQEQEEASKQRRVFLKGTSLARHADSIALKTALLYTLSPAGIFLAAGYSESVFAFLSFLALINRETNQPLTAALLFSFTAIIRSNGLLWGIVYIYDAVTILRSFYYTFYRPDMPIANLKKNSPYQSKAVLSAKRNWYAIPLQKHFSRVCGGGMVLAVCFSGVQYIAYRAFCVDGPENGAPPAKWCKPSDPSRGLLHVPLIYSYIQAKYWGIGFLKYWTSNNIGNFLFAVPTLILILASTIYYYRQNERYWRISISRTGRAPVIPKTAPLNKLKKKKKGKTVSHQPDRKPLQNTALTYAPYLMTPYLLVAGTLAISAVFVWHVQIITRVASCLPTIYWYTAELLSSTRVRDVKIGKLIVRYFVIWIVVQGIFFAAFLPPA</sequence>